<gene>
    <name evidence="1" type="ORF">J9259_08795</name>
    <name evidence="2" type="ORF">KIY12_08615</name>
</gene>
<dbReference type="EMBL" id="JAHEAC010000098">
    <property type="protein sequence ID" value="MBX8644766.1"/>
    <property type="molecule type" value="Genomic_DNA"/>
</dbReference>
<accession>A0A8J7YYJ9</accession>
<evidence type="ECO:0000313" key="3">
    <source>
        <dbReference type="Proteomes" id="UP000750197"/>
    </source>
</evidence>
<sequence length="72" mass="8347">MMSSDTVSSRDSHLLNEISELRRELLRIEEHESELRTSLSEAKRQLSYYRALISSMKKTVSPPALKKLLRSL</sequence>
<proteinExistence type="predicted"/>
<evidence type="ECO:0000313" key="2">
    <source>
        <dbReference type="EMBL" id="MBX8644766.1"/>
    </source>
</evidence>
<name>A0A8J7YYJ9_9ARCH</name>
<dbReference type="Proteomes" id="UP000716004">
    <property type="component" value="Unassembled WGS sequence"/>
</dbReference>
<dbReference type="Proteomes" id="UP000750197">
    <property type="component" value="Unassembled WGS sequence"/>
</dbReference>
<reference evidence="2" key="1">
    <citation type="submission" date="2021-05" db="EMBL/GenBank/DDBJ databases">
        <title>Genomic insights into ecological role and evolution of a novel Thermoplasmata order Candidatus Sysuiplasmatales.</title>
        <authorList>
            <person name="Yuan Y."/>
        </authorList>
    </citation>
    <scope>NUCLEOTIDE SEQUENCE</scope>
    <source>
        <strain evidence="2">TUT19-bin139</strain>
        <strain evidence="1">YP2-bin.285</strain>
    </source>
</reference>
<comment type="caution">
    <text evidence="2">The sequence shown here is derived from an EMBL/GenBank/DDBJ whole genome shotgun (WGS) entry which is preliminary data.</text>
</comment>
<dbReference type="EMBL" id="JAGVSJ010000038">
    <property type="protein sequence ID" value="MBX8632591.1"/>
    <property type="molecule type" value="Genomic_DNA"/>
</dbReference>
<organism evidence="2 3">
    <name type="scientific">Candidatus Sysuiplasma superficiale</name>
    <dbReference type="NCBI Taxonomy" id="2823368"/>
    <lineage>
        <taxon>Archaea</taxon>
        <taxon>Methanobacteriati</taxon>
        <taxon>Thermoplasmatota</taxon>
        <taxon>Thermoplasmata</taxon>
        <taxon>Candidatus Sysuiplasmatales</taxon>
        <taxon>Candidatus Sysuiplasmataceae</taxon>
        <taxon>Candidatus Sysuiplasma</taxon>
    </lineage>
</organism>
<evidence type="ECO:0000313" key="1">
    <source>
        <dbReference type="EMBL" id="MBX8632591.1"/>
    </source>
</evidence>
<protein>
    <submittedName>
        <fullName evidence="2">Uncharacterized protein</fullName>
    </submittedName>
</protein>
<dbReference type="AlphaFoldDB" id="A0A8J7YYJ9"/>